<reference evidence="1" key="1">
    <citation type="submission" date="2019-10" db="EMBL/GenBank/DDBJ databases">
        <authorList>
            <person name="Ross D.E."/>
            <person name="Gulliver D."/>
        </authorList>
    </citation>
    <scope>NUCLEOTIDE SEQUENCE</scope>
    <source>
        <strain evidence="1">DER-2019</strain>
    </source>
</reference>
<protein>
    <submittedName>
        <fullName evidence="1">Uncharacterized protein</fullName>
    </submittedName>
</protein>
<organism evidence="1 2">
    <name type="scientific">Acetobacterium paludosum</name>
    <dbReference type="NCBI Taxonomy" id="52693"/>
    <lineage>
        <taxon>Bacteria</taxon>
        <taxon>Bacillati</taxon>
        <taxon>Bacillota</taxon>
        <taxon>Clostridia</taxon>
        <taxon>Eubacteriales</taxon>
        <taxon>Eubacteriaceae</taxon>
        <taxon>Acetobacterium</taxon>
    </lineage>
</organism>
<evidence type="ECO:0000313" key="1">
    <source>
        <dbReference type="EMBL" id="MBC3888995.1"/>
    </source>
</evidence>
<sequence>MKIWTRERSNTGIYHVISKAIEARNIFLNDQDNEVFVENTSVKFEVIL</sequence>
<evidence type="ECO:0000313" key="2">
    <source>
        <dbReference type="Proteomes" id="UP000616595"/>
    </source>
</evidence>
<dbReference type="RefSeq" id="WP_170254007.1">
    <property type="nucleotide sequence ID" value="NZ_RXYA01000016.1"/>
</dbReference>
<dbReference type="Proteomes" id="UP000616595">
    <property type="component" value="Unassembled WGS sequence"/>
</dbReference>
<reference evidence="1" key="2">
    <citation type="submission" date="2020-10" db="EMBL/GenBank/DDBJ databases">
        <title>Comparative genomics of the Acetobacterium genus.</title>
        <authorList>
            <person name="Marshall C."/>
            <person name="May H."/>
            <person name="Norman S."/>
        </authorList>
    </citation>
    <scope>NUCLEOTIDE SEQUENCE</scope>
    <source>
        <strain evidence="1">DER-2019</strain>
    </source>
</reference>
<accession>A0A923KX06</accession>
<name>A0A923KX06_9FIRM</name>
<dbReference type="AlphaFoldDB" id="A0A923KX06"/>
<keyword evidence="2" id="KW-1185">Reference proteome</keyword>
<dbReference type="EMBL" id="WJBD01000014">
    <property type="protein sequence ID" value="MBC3888995.1"/>
    <property type="molecule type" value="Genomic_DNA"/>
</dbReference>
<gene>
    <name evidence="1" type="ORF">GH810_11790</name>
</gene>
<comment type="caution">
    <text evidence="1">The sequence shown here is derived from an EMBL/GenBank/DDBJ whole genome shotgun (WGS) entry which is preliminary data.</text>
</comment>
<proteinExistence type="predicted"/>